<feature type="domain" description="Band 7" evidence="2">
    <location>
        <begin position="83"/>
        <end position="247"/>
    </location>
</feature>
<dbReference type="AlphaFoldDB" id="A0A4R6SJG4"/>
<comment type="caution">
    <text evidence="3">The sequence shown here is derived from an EMBL/GenBank/DDBJ whole genome shotgun (WGS) entry which is preliminary data.</text>
</comment>
<feature type="transmembrane region" description="Helical" evidence="1">
    <location>
        <begin position="34"/>
        <end position="53"/>
    </location>
</feature>
<dbReference type="CDD" id="cd03402">
    <property type="entry name" value="SPFH_like_u2"/>
    <property type="match status" value="1"/>
</dbReference>
<dbReference type="RefSeq" id="WP_133847356.1">
    <property type="nucleotide sequence ID" value="NZ_SNXZ01000001.1"/>
</dbReference>
<dbReference type="InterPro" id="IPR036013">
    <property type="entry name" value="Band_7/SPFH_dom_sf"/>
</dbReference>
<evidence type="ECO:0000313" key="4">
    <source>
        <dbReference type="Proteomes" id="UP000295444"/>
    </source>
</evidence>
<organism evidence="3 4">
    <name type="scientific">Labedaea rhizosphaerae</name>
    <dbReference type="NCBI Taxonomy" id="598644"/>
    <lineage>
        <taxon>Bacteria</taxon>
        <taxon>Bacillati</taxon>
        <taxon>Actinomycetota</taxon>
        <taxon>Actinomycetes</taxon>
        <taxon>Pseudonocardiales</taxon>
        <taxon>Pseudonocardiaceae</taxon>
        <taxon>Labedaea</taxon>
    </lineage>
</organism>
<dbReference type="SMART" id="SM00244">
    <property type="entry name" value="PHB"/>
    <property type="match status" value="1"/>
</dbReference>
<dbReference type="GO" id="GO:0006508">
    <property type="term" value="P:proteolysis"/>
    <property type="evidence" value="ECO:0007669"/>
    <property type="project" value="UniProtKB-KW"/>
</dbReference>
<gene>
    <name evidence="3" type="ORF">EV186_101408</name>
</gene>
<dbReference type="PANTHER" id="PTHR43446:SF1">
    <property type="entry name" value="BAND 7 DOMAIN-CONTAINING PROTEIN"/>
    <property type="match status" value="1"/>
</dbReference>
<sequence>MSEAEAGQITEIAMDMPAPKVTERPAFGSPGGPIVIAGVLGVLAGLALAGLGIRAVATHSAGLGIVLIVVGALLAIASVIILGGLNVVSPGEARVVQFLGRYTGTIRTDGLRWVNPFTTRRKVSTRIRNHETGVTKVNDLDGNPIEIAAVVVWHVQDTAQALFEVDDFEEFVAIQTETAVRHIANSYPYDAHGENQLSLRDNAEEITSKLSDEIGMRVKAAGVKVIESRLTRLAYAPEIASAMLRRQQAGAVVAARARIVEGAVGMVELALTKLAEQDVVELDEERKAAMVSNLMVVLCSDHDAQPIVNTGSLYQ</sequence>
<reference evidence="3 4" key="1">
    <citation type="submission" date="2019-03" db="EMBL/GenBank/DDBJ databases">
        <title>Genomic Encyclopedia of Type Strains, Phase IV (KMG-IV): sequencing the most valuable type-strain genomes for metagenomic binning, comparative biology and taxonomic classification.</title>
        <authorList>
            <person name="Goeker M."/>
        </authorList>
    </citation>
    <scope>NUCLEOTIDE SEQUENCE [LARGE SCALE GENOMIC DNA]</scope>
    <source>
        <strain evidence="3 4">DSM 45361</strain>
    </source>
</reference>
<accession>A0A4R6SJG4</accession>
<evidence type="ECO:0000259" key="2">
    <source>
        <dbReference type="SMART" id="SM00244"/>
    </source>
</evidence>
<name>A0A4R6SJG4_LABRH</name>
<evidence type="ECO:0000313" key="3">
    <source>
        <dbReference type="EMBL" id="TDQ04456.1"/>
    </source>
</evidence>
<dbReference type="Proteomes" id="UP000295444">
    <property type="component" value="Unassembled WGS sequence"/>
</dbReference>
<dbReference type="SUPFAM" id="SSF117892">
    <property type="entry name" value="Band 7/SPFH domain"/>
    <property type="match status" value="1"/>
</dbReference>
<keyword evidence="1" id="KW-0812">Transmembrane</keyword>
<dbReference type="EMBL" id="SNXZ01000001">
    <property type="protein sequence ID" value="TDQ04456.1"/>
    <property type="molecule type" value="Genomic_DNA"/>
</dbReference>
<protein>
    <submittedName>
        <fullName evidence="3">Regulator of protease activity HflC (Stomatin/prohibitin superfamily)</fullName>
    </submittedName>
</protein>
<dbReference type="Gene3D" id="3.30.479.30">
    <property type="entry name" value="Band 7 domain"/>
    <property type="match status" value="1"/>
</dbReference>
<dbReference type="PANTHER" id="PTHR43446">
    <property type="entry name" value="MEMBRANE PROTEIN-RELATED"/>
    <property type="match status" value="1"/>
</dbReference>
<dbReference type="OrthoDB" id="9813479at2"/>
<dbReference type="InterPro" id="IPR001107">
    <property type="entry name" value="Band_7"/>
</dbReference>
<dbReference type="Pfam" id="PF01145">
    <property type="entry name" value="Band_7"/>
    <property type="match status" value="1"/>
</dbReference>
<keyword evidence="4" id="KW-1185">Reference proteome</keyword>
<keyword evidence="3" id="KW-0378">Hydrolase</keyword>
<keyword evidence="1" id="KW-1133">Transmembrane helix</keyword>
<keyword evidence="1" id="KW-0472">Membrane</keyword>
<evidence type="ECO:0000256" key="1">
    <source>
        <dbReference type="SAM" id="Phobius"/>
    </source>
</evidence>
<dbReference type="GO" id="GO:0008233">
    <property type="term" value="F:peptidase activity"/>
    <property type="evidence" value="ECO:0007669"/>
    <property type="project" value="UniProtKB-KW"/>
</dbReference>
<keyword evidence="3" id="KW-0645">Protease</keyword>
<feature type="transmembrane region" description="Helical" evidence="1">
    <location>
        <begin position="65"/>
        <end position="85"/>
    </location>
</feature>
<proteinExistence type="predicted"/>